<evidence type="ECO:0000256" key="2">
    <source>
        <dbReference type="SAM" id="SignalP"/>
    </source>
</evidence>
<dbReference type="Proteomes" id="UP000504629">
    <property type="component" value="Unplaced"/>
</dbReference>
<dbReference type="OrthoDB" id="7412264at2759"/>
<feature type="signal peptide" evidence="2">
    <location>
        <begin position="1"/>
        <end position="21"/>
    </location>
</feature>
<organism evidence="3 4">
    <name type="scientific">Bombyx mandarina</name>
    <name type="common">Wild silk moth</name>
    <name type="synonym">Wild silkworm</name>
    <dbReference type="NCBI Taxonomy" id="7092"/>
    <lineage>
        <taxon>Eukaryota</taxon>
        <taxon>Metazoa</taxon>
        <taxon>Ecdysozoa</taxon>
        <taxon>Arthropoda</taxon>
        <taxon>Hexapoda</taxon>
        <taxon>Insecta</taxon>
        <taxon>Pterygota</taxon>
        <taxon>Neoptera</taxon>
        <taxon>Endopterygota</taxon>
        <taxon>Lepidoptera</taxon>
        <taxon>Glossata</taxon>
        <taxon>Ditrysia</taxon>
        <taxon>Bombycoidea</taxon>
        <taxon>Bombycidae</taxon>
        <taxon>Bombycinae</taxon>
        <taxon>Bombyx</taxon>
    </lineage>
</organism>
<dbReference type="GeneID" id="114241793"/>
<evidence type="ECO:0000256" key="1">
    <source>
        <dbReference type="SAM" id="MobiDB-lite"/>
    </source>
</evidence>
<dbReference type="RefSeq" id="XP_028028563.1">
    <property type="nucleotide sequence ID" value="XM_028172762.1"/>
</dbReference>
<name>A0A6J2JGZ8_BOMMA</name>
<evidence type="ECO:0000313" key="3">
    <source>
        <dbReference type="Proteomes" id="UP000504629"/>
    </source>
</evidence>
<keyword evidence="3" id="KW-1185">Reference proteome</keyword>
<sequence>MQSGKGLIILAACLCLVMTEARRKLKRHDIEEEKSTEEFDEDYDDVEPCQCGVFMSQQVGVKEGRRGRPRGPPQGEPVVTYDTDSPSLPCGSGGFKHCISTCLDVILKYLPKAGPVICGAVERDVNREKAFLFVKNCGGDWIPTSFSAGKEFCCTNGEHHKC</sequence>
<dbReference type="CTD" id="31294"/>
<proteinExistence type="predicted"/>
<feature type="region of interest" description="Disordered" evidence="1">
    <location>
        <begin position="61"/>
        <end position="82"/>
    </location>
</feature>
<evidence type="ECO:0000313" key="4">
    <source>
        <dbReference type="RefSeq" id="XP_028028563.1"/>
    </source>
</evidence>
<protein>
    <submittedName>
        <fullName evidence="4">Follicle cell protein 3C-1</fullName>
    </submittedName>
</protein>
<dbReference type="AlphaFoldDB" id="A0A6J2JGZ8"/>
<gene>
    <name evidence="4" type="primary">LOC114241793</name>
</gene>
<accession>A0A6J2JGZ8</accession>
<dbReference type="KEGG" id="bman:114241793"/>
<reference evidence="4" key="1">
    <citation type="submission" date="2025-08" db="UniProtKB">
        <authorList>
            <consortium name="RefSeq"/>
        </authorList>
    </citation>
    <scope>IDENTIFICATION</scope>
    <source>
        <tissue evidence="4">Silk gland</tissue>
    </source>
</reference>
<feature type="chain" id="PRO_5026814244" evidence="2">
    <location>
        <begin position="22"/>
        <end position="162"/>
    </location>
</feature>
<keyword evidence="2" id="KW-0732">Signal</keyword>